<dbReference type="RefSeq" id="WP_086029086.1">
    <property type="nucleotide sequence ID" value="NZ_LAPZ01000001.1"/>
</dbReference>
<accession>A0A1Y2PFS6</accession>
<dbReference type="AlphaFoldDB" id="A0A1Y2PFS6"/>
<feature type="coiled-coil region" evidence="1">
    <location>
        <begin position="25"/>
        <end position="52"/>
    </location>
</feature>
<evidence type="ECO:0000313" key="2">
    <source>
        <dbReference type="EMBL" id="OSY89285.1"/>
    </source>
</evidence>
<evidence type="ECO:0008006" key="4">
    <source>
        <dbReference type="Google" id="ProtNLM"/>
    </source>
</evidence>
<dbReference type="Gene3D" id="1.20.120.1490">
    <property type="match status" value="1"/>
</dbReference>
<dbReference type="Proteomes" id="UP000194221">
    <property type="component" value="Unassembled WGS sequence"/>
</dbReference>
<name>A0A1Y2PFS6_9FLAO</name>
<proteinExistence type="predicted"/>
<gene>
    <name evidence="2" type="ORF">WH52_01170</name>
</gene>
<dbReference type="STRING" id="1635173.WH52_01170"/>
<keyword evidence="3" id="KW-1185">Reference proteome</keyword>
<dbReference type="EMBL" id="LAPZ01000001">
    <property type="protein sequence ID" value="OSY89285.1"/>
    <property type="molecule type" value="Genomic_DNA"/>
</dbReference>
<dbReference type="InParanoid" id="A0A1Y2PFS6"/>
<keyword evidence="1" id="KW-0175">Coiled coil</keyword>
<sequence>MKIFKNILVLIVTLFVTTISFGQNKEVTETQKEQIKEQLEQYFEKLNLTEDQQTKFADITKKYGTQMKALKSSGKSKFKKYRAYKSIQKNKNKEMKDLLNKEQYSTYEEMQEKMKEKMKAKRNK</sequence>
<evidence type="ECO:0000313" key="3">
    <source>
        <dbReference type="Proteomes" id="UP000194221"/>
    </source>
</evidence>
<reference evidence="2 3" key="1">
    <citation type="submission" date="2015-03" db="EMBL/GenBank/DDBJ databases">
        <title>Genome sequence of Tenacibaculum sp. S2-2, isolated from intestinal microbiota of sea cucumber, Apostichopus japonicas.</title>
        <authorList>
            <person name="Shao Z."/>
            <person name="Wang L."/>
            <person name="Li X."/>
        </authorList>
    </citation>
    <scope>NUCLEOTIDE SEQUENCE [LARGE SCALE GENOMIC DNA]</scope>
    <source>
        <strain evidence="2 3">S2-2</strain>
    </source>
</reference>
<evidence type="ECO:0000256" key="1">
    <source>
        <dbReference type="SAM" id="Coils"/>
    </source>
</evidence>
<dbReference type="OrthoDB" id="1454137at2"/>
<comment type="caution">
    <text evidence="2">The sequence shown here is derived from an EMBL/GenBank/DDBJ whole genome shotgun (WGS) entry which is preliminary data.</text>
</comment>
<organism evidence="2 3">
    <name type="scientific">Tenacibaculum holothuriorum</name>
    <dbReference type="NCBI Taxonomy" id="1635173"/>
    <lineage>
        <taxon>Bacteria</taxon>
        <taxon>Pseudomonadati</taxon>
        <taxon>Bacteroidota</taxon>
        <taxon>Flavobacteriia</taxon>
        <taxon>Flavobacteriales</taxon>
        <taxon>Flavobacteriaceae</taxon>
        <taxon>Tenacibaculum</taxon>
    </lineage>
</organism>
<protein>
    <recommendedName>
        <fullName evidence="4">DUF4890 domain-containing protein</fullName>
    </recommendedName>
</protein>